<keyword evidence="10" id="KW-0175">Coiled coil</keyword>
<evidence type="ECO:0000256" key="6">
    <source>
        <dbReference type="ARBA" id="ARBA00022840"/>
    </source>
</evidence>
<evidence type="ECO:0000256" key="3">
    <source>
        <dbReference type="ARBA" id="ARBA00021315"/>
    </source>
</evidence>
<dbReference type="SUPFAM" id="SSF52540">
    <property type="entry name" value="P-loop containing nucleoside triphosphate hydrolases"/>
    <property type="match status" value="2"/>
</dbReference>
<comment type="caution">
    <text evidence="12">The sequence shown here is derived from an EMBL/GenBank/DDBJ whole genome shotgun (WGS) entry which is preliminary data.</text>
</comment>
<dbReference type="Proteomes" id="UP000441717">
    <property type="component" value="Unassembled WGS sequence"/>
</dbReference>
<evidence type="ECO:0000256" key="4">
    <source>
        <dbReference type="ARBA" id="ARBA00022741"/>
    </source>
</evidence>
<dbReference type="InterPro" id="IPR003395">
    <property type="entry name" value="RecF/RecN/SMC_N"/>
</dbReference>
<dbReference type="GO" id="GO:0006281">
    <property type="term" value="P:DNA repair"/>
    <property type="evidence" value="ECO:0007669"/>
    <property type="project" value="UniProtKB-KW"/>
</dbReference>
<keyword evidence="4" id="KW-0547">Nucleotide-binding</keyword>
<dbReference type="GO" id="GO:0043590">
    <property type="term" value="C:bacterial nucleoid"/>
    <property type="evidence" value="ECO:0007669"/>
    <property type="project" value="TreeGrafter"/>
</dbReference>
<dbReference type="GO" id="GO:0009432">
    <property type="term" value="P:SOS response"/>
    <property type="evidence" value="ECO:0007669"/>
    <property type="project" value="TreeGrafter"/>
</dbReference>
<reference evidence="12 13" key="1">
    <citation type="submission" date="2019-10" db="EMBL/GenBank/DDBJ databases">
        <title>Comparative genomics of sulfur disproportionating microorganisms.</title>
        <authorList>
            <person name="Ward L.M."/>
            <person name="Bertran E."/>
            <person name="Johnston D."/>
        </authorList>
    </citation>
    <scope>NUCLEOTIDE SEQUENCE [LARGE SCALE GENOMIC DNA]</scope>
    <source>
        <strain evidence="12 13">DSM 14055</strain>
    </source>
</reference>
<accession>A0A6N7IR72</accession>
<evidence type="ECO:0000256" key="1">
    <source>
        <dbReference type="ARBA" id="ARBA00003618"/>
    </source>
</evidence>
<dbReference type="PANTHER" id="PTHR11059">
    <property type="entry name" value="DNA REPAIR PROTEIN RECN"/>
    <property type="match status" value="1"/>
</dbReference>
<proteinExistence type="inferred from homology"/>
<keyword evidence="7 9" id="KW-0234">DNA repair</keyword>
<evidence type="ECO:0000256" key="9">
    <source>
        <dbReference type="PIRNR" id="PIRNR003128"/>
    </source>
</evidence>
<dbReference type="EMBL" id="WHYR01000016">
    <property type="protein sequence ID" value="MQL52083.1"/>
    <property type="molecule type" value="Genomic_DNA"/>
</dbReference>
<dbReference type="CDD" id="cd03241">
    <property type="entry name" value="ABC_RecN"/>
    <property type="match status" value="2"/>
</dbReference>
<feature type="coiled-coil region" evidence="10">
    <location>
        <begin position="333"/>
        <end position="360"/>
    </location>
</feature>
<dbReference type="FunFam" id="3.40.50.300:FF:000319">
    <property type="entry name" value="DNA repair protein RecN"/>
    <property type="match status" value="1"/>
</dbReference>
<keyword evidence="13" id="KW-1185">Reference proteome</keyword>
<name>A0A6N7IR72_9FIRM</name>
<dbReference type="AlphaFoldDB" id="A0A6N7IR72"/>
<evidence type="ECO:0000259" key="11">
    <source>
        <dbReference type="Pfam" id="PF02463"/>
    </source>
</evidence>
<dbReference type="FunFam" id="3.40.50.300:FF:000356">
    <property type="entry name" value="DNA repair protein RecN"/>
    <property type="match status" value="1"/>
</dbReference>
<feature type="domain" description="RecF/RecN/SMC N-terminal" evidence="11">
    <location>
        <begin position="4"/>
        <end position="512"/>
    </location>
</feature>
<dbReference type="OrthoDB" id="9806954at2"/>
<keyword evidence="5 9" id="KW-0227">DNA damage</keyword>
<protein>
    <recommendedName>
        <fullName evidence="3 9">DNA repair protein RecN</fullName>
    </recommendedName>
    <alternativeName>
        <fullName evidence="8 9">Recombination protein N</fullName>
    </alternativeName>
</protein>
<dbReference type="NCBIfam" id="TIGR00634">
    <property type="entry name" value="recN"/>
    <property type="match status" value="1"/>
</dbReference>
<dbReference type="InterPro" id="IPR027417">
    <property type="entry name" value="P-loop_NTPase"/>
</dbReference>
<evidence type="ECO:0000256" key="10">
    <source>
        <dbReference type="SAM" id="Coils"/>
    </source>
</evidence>
<organism evidence="12 13">
    <name type="scientific">Desulfofundulus thermobenzoicus</name>
    <dbReference type="NCBI Taxonomy" id="29376"/>
    <lineage>
        <taxon>Bacteria</taxon>
        <taxon>Bacillati</taxon>
        <taxon>Bacillota</taxon>
        <taxon>Clostridia</taxon>
        <taxon>Eubacteriales</taxon>
        <taxon>Peptococcaceae</taxon>
        <taxon>Desulfofundulus</taxon>
    </lineage>
</organism>
<evidence type="ECO:0000313" key="12">
    <source>
        <dbReference type="EMBL" id="MQL52083.1"/>
    </source>
</evidence>
<evidence type="ECO:0000256" key="7">
    <source>
        <dbReference type="ARBA" id="ARBA00023204"/>
    </source>
</evidence>
<dbReference type="PANTHER" id="PTHR11059:SF0">
    <property type="entry name" value="DNA REPAIR PROTEIN RECN"/>
    <property type="match status" value="1"/>
</dbReference>
<dbReference type="RefSeq" id="WP_152946010.1">
    <property type="nucleotide sequence ID" value="NZ_WHYR01000016.1"/>
</dbReference>
<gene>
    <name evidence="12" type="primary">recN</name>
    <name evidence="12" type="ORF">GFC01_07330</name>
</gene>
<evidence type="ECO:0000313" key="13">
    <source>
        <dbReference type="Proteomes" id="UP000441717"/>
    </source>
</evidence>
<dbReference type="Gene3D" id="3.40.50.300">
    <property type="entry name" value="P-loop containing nucleotide triphosphate hydrolases"/>
    <property type="match status" value="2"/>
</dbReference>
<sequence>MLLSLDIQDFGLIDGQTIAFTPGLNVLTGETGTGKSIIIEALQLALGGRARSEFIRTGRERARVTAMFDIGGLPAVEQLLLDAGIPLEEDGTLILSRELAASGRHTCRINGQVVTLGTYREAALHLVDIHGQHENQSLFNPDVHRDLLDRFGGLWPLREEVAALYRQWQKVKTRLEDLRRGARDRLQRMDMLAYHVEEIDRAQLSPGEDEELVRERNRLANAEKIAALAARSYAALHGGEDGFPGVLDLLGQASRDMDELGGVDAALLPLAESLHNVLYQVEDVCRELSQYRDGIEYNPERLQLVEERLSRIRELKRKYGDSVEEILHYRQEAAAELEALQSGEENAAALEEEAARREREWQEKAGALSAARRRIAGRLQEDVTRELADLEMGRVNFQVLFEELPGPAASGRDRVEFLISPNPGEPLKPLARIASGGELSRIMLATRSILAAVDELPTLVFDEVDTGIGGRTLQAVAEKLASIALSRQVICVTHSVQIASFARTHWRIFKQVENGQTCTRVEMLDKEGRLAELARMLGGREVDGLAMDHARYLLEKARGMSAG</sequence>
<dbReference type="PIRSF" id="PIRSF003128">
    <property type="entry name" value="RecN"/>
    <property type="match status" value="1"/>
</dbReference>
<dbReference type="GO" id="GO:0005524">
    <property type="term" value="F:ATP binding"/>
    <property type="evidence" value="ECO:0007669"/>
    <property type="project" value="UniProtKB-KW"/>
</dbReference>
<dbReference type="GO" id="GO:0006310">
    <property type="term" value="P:DNA recombination"/>
    <property type="evidence" value="ECO:0007669"/>
    <property type="project" value="InterPro"/>
</dbReference>
<comment type="similarity">
    <text evidence="2 9">Belongs to the RecN family.</text>
</comment>
<dbReference type="Pfam" id="PF02463">
    <property type="entry name" value="SMC_N"/>
    <property type="match status" value="1"/>
</dbReference>
<comment type="function">
    <text evidence="1 9">May be involved in recombinational repair of damaged DNA.</text>
</comment>
<evidence type="ECO:0000256" key="5">
    <source>
        <dbReference type="ARBA" id="ARBA00022763"/>
    </source>
</evidence>
<keyword evidence="6" id="KW-0067">ATP-binding</keyword>
<evidence type="ECO:0000256" key="8">
    <source>
        <dbReference type="ARBA" id="ARBA00033408"/>
    </source>
</evidence>
<evidence type="ECO:0000256" key="2">
    <source>
        <dbReference type="ARBA" id="ARBA00009441"/>
    </source>
</evidence>
<dbReference type="InterPro" id="IPR004604">
    <property type="entry name" value="DNA_recomb/repair_RecN"/>
</dbReference>